<evidence type="ECO:0000313" key="2">
    <source>
        <dbReference type="Proteomes" id="UP000076008"/>
    </source>
</evidence>
<dbReference type="InterPro" id="IPR029063">
    <property type="entry name" value="SAM-dependent_MTases_sf"/>
</dbReference>
<protein>
    <recommendedName>
        <fullName evidence="3">Class I SAM-dependent methyltransferase</fullName>
    </recommendedName>
</protein>
<dbReference type="SUPFAM" id="SSF53335">
    <property type="entry name" value="S-adenosyl-L-methionine-dependent methyltransferases"/>
    <property type="match status" value="1"/>
</dbReference>
<dbReference type="Pfam" id="PF13489">
    <property type="entry name" value="Methyltransf_23"/>
    <property type="match status" value="1"/>
</dbReference>
<evidence type="ECO:0008006" key="3">
    <source>
        <dbReference type="Google" id="ProtNLM"/>
    </source>
</evidence>
<dbReference type="AlphaFoldDB" id="A0A144MPC4"/>
<evidence type="ECO:0000313" key="1">
    <source>
        <dbReference type="EMBL" id="CZV65949.1"/>
    </source>
</evidence>
<dbReference type="RefSeq" id="WP_063144583.1">
    <property type="nucleotide sequence ID" value="NZ_FKGE01000018.1"/>
</dbReference>
<name>A0A144MPC4_ENTCL</name>
<organism evidence="1 2">
    <name type="scientific">Enterobacter cloacae</name>
    <dbReference type="NCBI Taxonomy" id="550"/>
    <lineage>
        <taxon>Bacteria</taxon>
        <taxon>Pseudomonadati</taxon>
        <taxon>Pseudomonadota</taxon>
        <taxon>Gammaproteobacteria</taxon>
        <taxon>Enterobacterales</taxon>
        <taxon>Enterobacteriaceae</taxon>
        <taxon>Enterobacter</taxon>
        <taxon>Enterobacter cloacae complex</taxon>
    </lineage>
</organism>
<reference evidence="1 2" key="1">
    <citation type="submission" date="2016-03" db="EMBL/GenBank/DDBJ databases">
        <authorList>
            <consortium name="Pathogen Informatics"/>
        </authorList>
    </citation>
    <scope>NUCLEOTIDE SEQUENCE [LARGE SCALE GENOMIC DNA]</scope>
    <source>
        <strain evidence="2">e1252</strain>
    </source>
</reference>
<dbReference type="EMBL" id="FJXR01000017">
    <property type="protein sequence ID" value="CZV65949.1"/>
    <property type="molecule type" value="Genomic_DNA"/>
</dbReference>
<accession>A0A144MPC4</accession>
<gene>
    <name evidence="1" type="ORF">SAMEA2273318_02920</name>
</gene>
<dbReference type="Proteomes" id="UP000076008">
    <property type="component" value="Unassembled WGS sequence"/>
</dbReference>
<dbReference type="Gene3D" id="3.40.50.150">
    <property type="entry name" value="Vaccinia Virus protein VP39"/>
    <property type="match status" value="1"/>
</dbReference>
<sequence>MTLFSNEMQNGLVWLPELGIGRFPVPPERPYDASYFAKYRQMAQTNMGIQLNAARIQLVARHHQGKVLDVGIGSGQFVETRPDTWGYDVNPEGITWLKAGGRWANLYDPYFPDGNFPALTFWDSLEHIDDPEAAVARAGQWVFVSLPVFRNAEHILTSRHYRKEEHIWYFTDEGIRRWFGVQGFVCAEHNTIESMLGRDGISSYAFRRVSHAAENT</sequence>
<proteinExistence type="predicted"/>